<organism evidence="1 2">
    <name type="scientific">Pocillopora damicornis</name>
    <name type="common">Cauliflower coral</name>
    <name type="synonym">Millepora damicornis</name>
    <dbReference type="NCBI Taxonomy" id="46731"/>
    <lineage>
        <taxon>Eukaryota</taxon>
        <taxon>Metazoa</taxon>
        <taxon>Cnidaria</taxon>
        <taxon>Anthozoa</taxon>
        <taxon>Hexacorallia</taxon>
        <taxon>Scleractinia</taxon>
        <taxon>Astrocoeniina</taxon>
        <taxon>Pocilloporidae</taxon>
        <taxon>Pocillopora</taxon>
    </lineage>
</organism>
<gene>
    <name evidence="1" type="ORF">pdam_00017927</name>
</gene>
<proteinExistence type="predicted"/>
<accession>A0A3M6UU15</accession>
<reference evidence="1 2" key="1">
    <citation type="journal article" date="2018" name="Sci. Rep.">
        <title>Comparative analysis of the Pocillopora damicornis genome highlights role of immune system in coral evolution.</title>
        <authorList>
            <person name="Cunning R."/>
            <person name="Bay R.A."/>
            <person name="Gillette P."/>
            <person name="Baker A.C."/>
            <person name="Traylor-Knowles N."/>
        </authorList>
    </citation>
    <scope>NUCLEOTIDE SEQUENCE [LARGE SCALE GENOMIC DNA]</scope>
    <source>
        <strain evidence="1">RSMAS</strain>
        <tissue evidence="1">Whole animal</tissue>
    </source>
</reference>
<dbReference type="EMBL" id="RCHS01000710">
    <property type="protein sequence ID" value="RMX57183.1"/>
    <property type="molecule type" value="Genomic_DNA"/>
</dbReference>
<dbReference type="Proteomes" id="UP000275408">
    <property type="component" value="Unassembled WGS sequence"/>
</dbReference>
<protein>
    <submittedName>
        <fullName evidence="1">Uncharacterized protein</fullName>
    </submittedName>
</protein>
<keyword evidence="2" id="KW-1185">Reference proteome</keyword>
<evidence type="ECO:0000313" key="2">
    <source>
        <dbReference type="Proteomes" id="UP000275408"/>
    </source>
</evidence>
<comment type="caution">
    <text evidence="1">The sequence shown here is derived from an EMBL/GenBank/DDBJ whole genome shotgun (WGS) entry which is preliminary data.</text>
</comment>
<dbReference type="AlphaFoldDB" id="A0A3M6UU15"/>
<name>A0A3M6UU15_POCDA</name>
<evidence type="ECO:0000313" key="1">
    <source>
        <dbReference type="EMBL" id="RMX57183.1"/>
    </source>
</evidence>
<sequence length="89" mass="9619">RSVFIVGAVTQINHGLIAKLCQVGEKGSACQIKVLTETNPGGETKTHFSKMCGLHIHCDGSECNTQDGNVTHICVFHCCRYDNCNIGIL</sequence>
<feature type="non-terminal residue" evidence="1">
    <location>
        <position position="1"/>
    </location>
</feature>